<gene>
    <name evidence="5" type="ORF">JOB18_004688</name>
</gene>
<keyword evidence="3" id="KW-0472">Membrane</keyword>
<dbReference type="GO" id="GO:0042127">
    <property type="term" value="P:regulation of cell population proliferation"/>
    <property type="evidence" value="ECO:0007669"/>
    <property type="project" value="TreeGrafter"/>
</dbReference>
<dbReference type="PROSITE" id="PS50050">
    <property type="entry name" value="TNFR_NGFR_2"/>
    <property type="match status" value="1"/>
</dbReference>
<evidence type="ECO:0000256" key="1">
    <source>
        <dbReference type="PROSITE-ProRule" id="PRU00206"/>
    </source>
</evidence>
<comment type="caution">
    <text evidence="1">Lacks conserved residue(s) required for the propagation of feature annotation.</text>
</comment>
<dbReference type="Proteomes" id="UP000693946">
    <property type="component" value="Linkage Group LG11"/>
</dbReference>
<keyword evidence="6" id="KW-1185">Reference proteome</keyword>
<proteinExistence type="predicted"/>
<dbReference type="PANTHER" id="PTHR47139:SF4">
    <property type="entry name" value="TUMOR NECROSIS FACTOR RECEPTOR SUPERFAMILY MEMBER 9 ISOFORM X1-RELATED"/>
    <property type="match status" value="1"/>
</dbReference>
<evidence type="ECO:0000313" key="6">
    <source>
        <dbReference type="Proteomes" id="UP000693946"/>
    </source>
</evidence>
<dbReference type="CDD" id="cd13424">
    <property type="entry name" value="TNFRSF9_teleost"/>
    <property type="match status" value="1"/>
</dbReference>
<dbReference type="Pfam" id="PF00020">
    <property type="entry name" value="TNFR_c6"/>
    <property type="match status" value="2"/>
</dbReference>
<dbReference type="AlphaFoldDB" id="A0AAV6SQ23"/>
<evidence type="ECO:0000259" key="4">
    <source>
        <dbReference type="PROSITE" id="PS50050"/>
    </source>
</evidence>
<keyword evidence="5" id="KW-0675">Receptor</keyword>
<feature type="compositionally biased region" description="Basic and acidic residues" evidence="2">
    <location>
        <begin position="32"/>
        <end position="44"/>
    </location>
</feature>
<feature type="domain" description="TNFR-Cys" evidence="4">
    <location>
        <begin position="137"/>
        <end position="176"/>
    </location>
</feature>
<evidence type="ECO:0000313" key="5">
    <source>
        <dbReference type="EMBL" id="KAG7519247.1"/>
    </source>
</evidence>
<evidence type="ECO:0000256" key="3">
    <source>
        <dbReference type="SAM" id="Phobius"/>
    </source>
</evidence>
<reference evidence="5 6" key="1">
    <citation type="journal article" date="2021" name="Sci. Rep.">
        <title>Chromosome anchoring in Senegalese sole (Solea senegalensis) reveals sex-associated markers and genome rearrangements in flatfish.</title>
        <authorList>
            <person name="Guerrero-Cozar I."/>
            <person name="Gomez-Garrido J."/>
            <person name="Berbel C."/>
            <person name="Martinez-Blanch J.F."/>
            <person name="Alioto T."/>
            <person name="Claros M.G."/>
            <person name="Gagnaire P.A."/>
            <person name="Manchado M."/>
        </authorList>
    </citation>
    <scope>NUCLEOTIDE SEQUENCE [LARGE SCALE GENOMIC DNA]</scope>
    <source>
        <strain evidence="5">Sse05_10M</strain>
    </source>
</reference>
<feature type="compositionally biased region" description="Basic and acidic residues" evidence="2">
    <location>
        <begin position="345"/>
        <end position="356"/>
    </location>
</feature>
<feature type="disulfide bond" evidence="1">
    <location>
        <begin position="158"/>
        <end position="176"/>
    </location>
</feature>
<keyword evidence="3" id="KW-1133">Transmembrane helix</keyword>
<dbReference type="EMBL" id="JAGKHQ010000003">
    <property type="protein sequence ID" value="KAG7519247.1"/>
    <property type="molecule type" value="Genomic_DNA"/>
</dbReference>
<keyword evidence="1" id="KW-1015">Disulfide bond</keyword>
<keyword evidence="3" id="KW-0812">Transmembrane</keyword>
<protein>
    <submittedName>
        <fullName evidence="5">Tumor necrosis factor receptor superfamily member 9-like</fullName>
    </submittedName>
</protein>
<feature type="disulfide bond" evidence="1">
    <location>
        <begin position="155"/>
        <end position="168"/>
    </location>
</feature>
<evidence type="ECO:0000256" key="2">
    <source>
        <dbReference type="SAM" id="MobiDB-lite"/>
    </source>
</evidence>
<name>A0AAV6SQ23_SOLSE</name>
<sequence>MSHSTEGFLHKRQSRCLGFKLGLGRNPQTWKQQEEERQEGRDTWDSPQSGLAHLVPEMALSSLTSRLEKAQTHMAVMMWVMALTVLLQGCCLCSRGQTGTGCMKWTVDGENVCCDACYPGNRLIKACGPNAKDLCKPCEPGTYTTNHLNNICPTCTQCVGAQVLVKECTATTDTKCGCEEGLTCGNIDCSFCVRKCYKGYEPTEDRSCRPCPEGTFNDKTNEKCKPWKTKCQHPGEHIVAKGDATKDIQCANSTVSLVHNKPPTATTEPFWPYLVVFVLISLALVAFSISSFIVVLKKQKRQKTKKAPTDLPIIRTPTDDPRPLIAMECSFHEAQQEQGGSSESVDSKDSSHQLIA</sequence>
<dbReference type="SMART" id="SM00208">
    <property type="entry name" value="TNFR"/>
    <property type="match status" value="3"/>
</dbReference>
<feature type="region of interest" description="Disordered" evidence="2">
    <location>
        <begin position="28"/>
        <end position="48"/>
    </location>
</feature>
<feature type="region of interest" description="Disordered" evidence="2">
    <location>
        <begin position="331"/>
        <end position="356"/>
    </location>
</feature>
<organism evidence="5 6">
    <name type="scientific">Solea senegalensis</name>
    <name type="common">Senegalese sole</name>
    <dbReference type="NCBI Taxonomy" id="28829"/>
    <lineage>
        <taxon>Eukaryota</taxon>
        <taxon>Metazoa</taxon>
        <taxon>Chordata</taxon>
        <taxon>Craniata</taxon>
        <taxon>Vertebrata</taxon>
        <taxon>Euteleostomi</taxon>
        <taxon>Actinopterygii</taxon>
        <taxon>Neopterygii</taxon>
        <taxon>Teleostei</taxon>
        <taxon>Neoteleostei</taxon>
        <taxon>Acanthomorphata</taxon>
        <taxon>Carangaria</taxon>
        <taxon>Pleuronectiformes</taxon>
        <taxon>Pleuronectoidei</taxon>
        <taxon>Soleidae</taxon>
        <taxon>Solea</taxon>
    </lineage>
</organism>
<dbReference type="InterPro" id="IPR034057">
    <property type="entry name" value="TNFRSF9_N_teleost"/>
</dbReference>
<feature type="repeat" description="TNFR-Cys" evidence="1">
    <location>
        <begin position="137"/>
        <end position="176"/>
    </location>
</feature>
<comment type="caution">
    <text evidence="5">The sequence shown here is derived from an EMBL/GenBank/DDBJ whole genome shotgun (WGS) entry which is preliminary data.</text>
</comment>
<dbReference type="PANTHER" id="PTHR47139">
    <property type="entry name" value="TUMOR NECROSIS FACTOR RECEPTOR SUPERFAMILY MEMBER 9"/>
    <property type="match status" value="1"/>
</dbReference>
<dbReference type="InterPro" id="IPR001368">
    <property type="entry name" value="TNFR/NGFR_Cys_rich_reg"/>
</dbReference>
<accession>A0AAV6SQ23</accession>
<dbReference type="GO" id="GO:0038023">
    <property type="term" value="F:signaling receptor activity"/>
    <property type="evidence" value="ECO:0007669"/>
    <property type="project" value="TreeGrafter"/>
</dbReference>
<feature type="transmembrane region" description="Helical" evidence="3">
    <location>
        <begin position="270"/>
        <end position="296"/>
    </location>
</feature>